<sequence>MKLSLLFLVGALITLQTAVLASPVDIDCFNLQRRDENQKCGPPSPHNNATTSAWEPTTTTTTATPTAPEESNTTTVNLDTTTNPAPEPTAIEPTSTVTSATPTPTSTCEPDSIKSRVYLMKIFGTGEEQKTQYRNEFLAALEQSGLCHKVVSINTIDPDCLSLQRRGSPQKCGPLASSTVTSLDPTTSTTDEIVTDSTVSPNPYESTTADDIVTDYTVSPNPYEITTTTTDDIVTDSTVSPNPYESSTTTTEDMATSTEPVPEPTTTSDAMSTTAPTKTFSTPTPTPTSNCDLTQATRKYRINVYNGDVSKKDSYRESVLAKLSAGGFCYIIDSIDANNNYIYVSSYDREIMRMLSIQYLTGITIIT</sequence>
<feature type="compositionally biased region" description="Low complexity" evidence="1">
    <location>
        <begin position="48"/>
        <end position="83"/>
    </location>
</feature>
<dbReference type="AlphaFoldDB" id="A0A4P9ZLP9"/>
<organism evidence="3 4">
    <name type="scientific">Dimargaris cristalligena</name>
    <dbReference type="NCBI Taxonomy" id="215637"/>
    <lineage>
        <taxon>Eukaryota</taxon>
        <taxon>Fungi</taxon>
        <taxon>Fungi incertae sedis</taxon>
        <taxon>Zoopagomycota</taxon>
        <taxon>Kickxellomycotina</taxon>
        <taxon>Dimargaritomycetes</taxon>
        <taxon>Dimargaritales</taxon>
        <taxon>Dimargaritaceae</taxon>
        <taxon>Dimargaris</taxon>
    </lineage>
</organism>
<keyword evidence="2" id="KW-0732">Signal</keyword>
<proteinExistence type="predicted"/>
<evidence type="ECO:0000256" key="1">
    <source>
        <dbReference type="SAM" id="MobiDB-lite"/>
    </source>
</evidence>
<name>A0A4P9ZLP9_9FUNG</name>
<accession>A0A4P9ZLP9</accession>
<feature type="compositionally biased region" description="Low complexity" evidence="1">
    <location>
        <begin position="225"/>
        <end position="289"/>
    </location>
</feature>
<dbReference type="Proteomes" id="UP000268162">
    <property type="component" value="Unassembled WGS sequence"/>
</dbReference>
<feature type="region of interest" description="Disordered" evidence="1">
    <location>
        <begin position="167"/>
        <end position="208"/>
    </location>
</feature>
<feature type="compositionally biased region" description="Low complexity" evidence="1">
    <location>
        <begin position="177"/>
        <end position="190"/>
    </location>
</feature>
<protein>
    <submittedName>
        <fullName evidence="3">Uncharacterized protein</fullName>
    </submittedName>
</protein>
<feature type="compositionally biased region" description="Polar residues" evidence="1">
    <location>
        <begin position="191"/>
        <end position="208"/>
    </location>
</feature>
<feature type="signal peptide" evidence="2">
    <location>
        <begin position="1"/>
        <end position="21"/>
    </location>
</feature>
<dbReference type="EMBL" id="ML003784">
    <property type="protein sequence ID" value="RKP33522.1"/>
    <property type="molecule type" value="Genomic_DNA"/>
</dbReference>
<evidence type="ECO:0000256" key="2">
    <source>
        <dbReference type="SAM" id="SignalP"/>
    </source>
</evidence>
<evidence type="ECO:0000313" key="3">
    <source>
        <dbReference type="EMBL" id="RKP33522.1"/>
    </source>
</evidence>
<feature type="compositionally biased region" description="Low complexity" evidence="1">
    <location>
        <begin position="93"/>
        <end position="107"/>
    </location>
</feature>
<reference evidence="4" key="1">
    <citation type="journal article" date="2018" name="Nat. Microbiol.">
        <title>Leveraging single-cell genomics to expand the fungal tree of life.</title>
        <authorList>
            <person name="Ahrendt S.R."/>
            <person name="Quandt C.A."/>
            <person name="Ciobanu D."/>
            <person name="Clum A."/>
            <person name="Salamov A."/>
            <person name="Andreopoulos B."/>
            <person name="Cheng J.F."/>
            <person name="Woyke T."/>
            <person name="Pelin A."/>
            <person name="Henrissat B."/>
            <person name="Reynolds N.K."/>
            <person name="Benny G.L."/>
            <person name="Smith M.E."/>
            <person name="James T.Y."/>
            <person name="Grigoriev I.V."/>
        </authorList>
    </citation>
    <scope>NUCLEOTIDE SEQUENCE [LARGE SCALE GENOMIC DNA]</scope>
    <source>
        <strain evidence="4">RSA 468</strain>
    </source>
</reference>
<feature type="region of interest" description="Disordered" evidence="1">
    <location>
        <begin position="223"/>
        <end position="292"/>
    </location>
</feature>
<keyword evidence="4" id="KW-1185">Reference proteome</keyword>
<feature type="region of interest" description="Disordered" evidence="1">
    <location>
        <begin position="37"/>
        <end position="110"/>
    </location>
</feature>
<gene>
    <name evidence="3" type="ORF">BJ085DRAFT_34724</name>
</gene>
<evidence type="ECO:0000313" key="4">
    <source>
        <dbReference type="Proteomes" id="UP000268162"/>
    </source>
</evidence>
<feature type="chain" id="PRO_5020354951" evidence="2">
    <location>
        <begin position="22"/>
        <end position="367"/>
    </location>
</feature>